<evidence type="ECO:0000313" key="2">
    <source>
        <dbReference type="Proteomes" id="UP000265816"/>
    </source>
</evidence>
<accession>A0A398B5J6</accession>
<protein>
    <submittedName>
        <fullName evidence="1">Uncharacterized protein</fullName>
    </submittedName>
</protein>
<sequence length="115" mass="13406">MYLGSLEEHRIRNNEIKLVTEALYEANVKDDEILRVLMKVCNVDKEKAMNALRNEKYMLSPCRELYQYLVLEKGFNDHDADVFIHNRARAALARNTELSKLSPSKMFDTLNNADK</sequence>
<dbReference type="AlphaFoldDB" id="A0A398B5J6"/>
<dbReference type="OrthoDB" id="2877644at2"/>
<name>A0A398B5J6_9BACI</name>
<proteinExistence type="predicted"/>
<dbReference type="RefSeq" id="WP_119112819.1">
    <property type="nucleotide sequence ID" value="NZ_CBCSEO010000016.1"/>
</dbReference>
<dbReference type="Proteomes" id="UP000265816">
    <property type="component" value="Unassembled WGS sequence"/>
</dbReference>
<keyword evidence="2" id="KW-1185">Reference proteome</keyword>
<dbReference type="EMBL" id="QWVT01000016">
    <property type="protein sequence ID" value="RID85195.1"/>
    <property type="molecule type" value="Genomic_DNA"/>
</dbReference>
<gene>
    <name evidence="1" type="ORF">D1970_10515</name>
</gene>
<comment type="caution">
    <text evidence="1">The sequence shown here is derived from an EMBL/GenBank/DDBJ whole genome shotgun (WGS) entry which is preliminary data.</text>
</comment>
<reference evidence="1 2" key="1">
    <citation type="submission" date="2018-08" db="EMBL/GenBank/DDBJ databases">
        <title>Bacillus jemisoniae sp. nov., Bacillus chryseoplanitiae sp. nov., Bacillus resnikiae sp. nov., and Bacillus frankliniae sp. nov., isolated from Viking spacecraft and associated surfaces.</title>
        <authorList>
            <person name="Seuylemezian A."/>
            <person name="Vaishampayan P."/>
        </authorList>
    </citation>
    <scope>NUCLEOTIDE SEQUENCE [LARGE SCALE GENOMIC DNA]</scope>
    <source>
        <strain evidence="1 2">JJ-247</strain>
    </source>
</reference>
<evidence type="ECO:0000313" key="1">
    <source>
        <dbReference type="EMBL" id="RID85195.1"/>
    </source>
</evidence>
<organism evidence="1 2">
    <name type="scientific">Mesobacillus zeae</name>
    <dbReference type="NCBI Taxonomy" id="1917180"/>
    <lineage>
        <taxon>Bacteria</taxon>
        <taxon>Bacillati</taxon>
        <taxon>Bacillota</taxon>
        <taxon>Bacilli</taxon>
        <taxon>Bacillales</taxon>
        <taxon>Bacillaceae</taxon>
        <taxon>Mesobacillus</taxon>
    </lineage>
</organism>